<dbReference type="AlphaFoldDB" id="A0AA41U261"/>
<organism evidence="2 3">
    <name type="scientific">Yinghuangia soli</name>
    <dbReference type="NCBI Taxonomy" id="2908204"/>
    <lineage>
        <taxon>Bacteria</taxon>
        <taxon>Bacillati</taxon>
        <taxon>Actinomycetota</taxon>
        <taxon>Actinomycetes</taxon>
        <taxon>Kitasatosporales</taxon>
        <taxon>Streptomycetaceae</taxon>
        <taxon>Yinghuangia</taxon>
    </lineage>
</organism>
<feature type="transmembrane region" description="Helical" evidence="1">
    <location>
        <begin position="45"/>
        <end position="66"/>
    </location>
</feature>
<dbReference type="Proteomes" id="UP001165378">
    <property type="component" value="Unassembled WGS sequence"/>
</dbReference>
<protein>
    <submittedName>
        <fullName evidence="2">Uncharacterized protein</fullName>
    </submittedName>
</protein>
<keyword evidence="3" id="KW-1185">Reference proteome</keyword>
<gene>
    <name evidence="2" type="ORF">LZ495_24390</name>
</gene>
<proteinExistence type="predicted"/>
<evidence type="ECO:0000313" key="3">
    <source>
        <dbReference type="Proteomes" id="UP001165378"/>
    </source>
</evidence>
<keyword evidence="1" id="KW-0812">Transmembrane</keyword>
<accession>A0AA41U261</accession>
<dbReference type="RefSeq" id="WP_235054997.1">
    <property type="nucleotide sequence ID" value="NZ_JAKFHA010000015.1"/>
</dbReference>
<name>A0AA41U261_9ACTN</name>
<evidence type="ECO:0000313" key="2">
    <source>
        <dbReference type="EMBL" id="MCF2530340.1"/>
    </source>
</evidence>
<evidence type="ECO:0000256" key="1">
    <source>
        <dbReference type="SAM" id="Phobius"/>
    </source>
</evidence>
<sequence length="239" mass="25114">MNDLHKDTSPSTFRAELLAELVEMVESDPAPAAPARRGGPNGRRIATLAAAGLAAAAAGVTGTVMLGSPPAQAAPFTVVKEPDGSVRFTIREYRNPAGLQAELRAAGVNAVVDYLQPGQRCGDGRFTPYKDGADIPEGIVDWVRPPDRIMTDAEIAYHRQGWQEIRPARIPAGTTLVMSMTMAEQDAETWSAVGTNQLAVGEVGSCNPVDDDTIARPTIIDGMPGAQLGLPSPEASDKG</sequence>
<dbReference type="EMBL" id="JAKFHA010000015">
    <property type="protein sequence ID" value="MCF2530340.1"/>
    <property type="molecule type" value="Genomic_DNA"/>
</dbReference>
<comment type="caution">
    <text evidence="2">The sequence shown here is derived from an EMBL/GenBank/DDBJ whole genome shotgun (WGS) entry which is preliminary data.</text>
</comment>
<reference evidence="2" key="1">
    <citation type="submission" date="2022-01" db="EMBL/GenBank/DDBJ databases">
        <title>Genome-Based Taxonomic Classification of the Phylum Actinobacteria.</title>
        <authorList>
            <person name="Gao Y."/>
        </authorList>
    </citation>
    <scope>NUCLEOTIDE SEQUENCE</scope>
    <source>
        <strain evidence="2">KLBMP 8922</strain>
    </source>
</reference>
<keyword evidence="1" id="KW-0472">Membrane</keyword>
<keyword evidence="1" id="KW-1133">Transmembrane helix</keyword>